<dbReference type="KEGG" id="bca:BCE_5309"/>
<protein>
    <submittedName>
        <fullName evidence="2">Uncharacterized protein</fullName>
    </submittedName>
</protein>
<keyword evidence="1" id="KW-1133">Transmembrane helix</keyword>
<evidence type="ECO:0000313" key="3">
    <source>
        <dbReference type="Proteomes" id="UP000002527"/>
    </source>
</evidence>
<feature type="transmembrane region" description="Helical" evidence="1">
    <location>
        <begin position="21"/>
        <end position="40"/>
    </location>
</feature>
<dbReference type="AlphaFoldDB" id="Q72XR5"/>
<sequence length="42" mass="5164">MLHVEMSKFRVKMWEFFKPERAALISVKFLLVLWTIFNFTKT</sequence>
<reference evidence="2 3" key="1">
    <citation type="journal article" date="2004" name="Nucleic Acids Res.">
        <title>The genome sequence of Bacillus cereus ATCC 10987 reveals metabolic adaptations and a large plasmid related to Bacillus anthracis pXO1.</title>
        <authorList>
            <person name="Rasko D.A."/>
            <person name="Ravel J."/>
            <person name="Okstad O.A."/>
            <person name="Helgason E."/>
            <person name="Cer R.Z."/>
            <person name="Jiang L."/>
            <person name="Shores K.A."/>
            <person name="Fouts D.E."/>
            <person name="Tourasse N.J."/>
            <person name="Angiuoli S.V."/>
            <person name="Kolonay J."/>
            <person name="Nelson W.C."/>
            <person name="Kolsto A.-B."/>
            <person name="Fraser C.M."/>
            <person name="Read T.D."/>
        </authorList>
    </citation>
    <scope>NUCLEOTIDE SEQUENCE [LARGE SCALE GENOMIC DNA]</scope>
    <source>
        <strain evidence="3">ATCC 10987 / NRS 248</strain>
    </source>
</reference>
<organism evidence="2 3">
    <name type="scientific">Bacillus cereus (strain ATCC 10987 / NRS 248)</name>
    <dbReference type="NCBI Taxonomy" id="222523"/>
    <lineage>
        <taxon>Bacteria</taxon>
        <taxon>Bacillati</taxon>
        <taxon>Bacillota</taxon>
        <taxon>Bacilli</taxon>
        <taxon>Bacillales</taxon>
        <taxon>Bacillaceae</taxon>
        <taxon>Bacillus</taxon>
        <taxon>Bacillus cereus group</taxon>
    </lineage>
</organism>
<gene>
    <name evidence="2" type="ordered locus">BCE_5309</name>
</gene>
<proteinExistence type="predicted"/>
<name>Q72XR5_BACC1</name>
<dbReference type="Proteomes" id="UP000002527">
    <property type="component" value="Chromosome"/>
</dbReference>
<keyword evidence="1" id="KW-0472">Membrane</keyword>
<accession>Q72XR5</accession>
<evidence type="ECO:0000256" key="1">
    <source>
        <dbReference type="SAM" id="Phobius"/>
    </source>
</evidence>
<dbReference type="EMBL" id="AE017194">
    <property type="protein sequence ID" value="AAS44209.1"/>
    <property type="molecule type" value="Genomic_DNA"/>
</dbReference>
<keyword evidence="1" id="KW-0812">Transmembrane</keyword>
<dbReference type="HOGENOM" id="CLU_3246731_0_0_9"/>
<evidence type="ECO:0000313" key="2">
    <source>
        <dbReference type="EMBL" id="AAS44209.1"/>
    </source>
</evidence>